<proteinExistence type="predicted"/>
<dbReference type="EMBL" id="SMFZ01000002">
    <property type="protein sequence ID" value="TCK22292.1"/>
    <property type="molecule type" value="Genomic_DNA"/>
</dbReference>
<keyword evidence="3" id="KW-1185">Reference proteome</keyword>
<dbReference type="PROSITE" id="PS50075">
    <property type="entry name" value="CARRIER"/>
    <property type="match status" value="1"/>
</dbReference>
<dbReference type="AlphaFoldDB" id="A0A4R1HXL4"/>
<dbReference type="Pfam" id="PF00550">
    <property type="entry name" value="PP-binding"/>
    <property type="match status" value="1"/>
</dbReference>
<accession>A0A4R1HXL4</accession>
<dbReference type="SUPFAM" id="SSF47336">
    <property type="entry name" value="ACP-like"/>
    <property type="match status" value="1"/>
</dbReference>
<dbReference type="OrthoDB" id="677810at2"/>
<evidence type="ECO:0000259" key="1">
    <source>
        <dbReference type="PROSITE" id="PS50075"/>
    </source>
</evidence>
<reference evidence="2 3" key="1">
    <citation type="submission" date="2019-03" db="EMBL/GenBank/DDBJ databases">
        <title>Sequencing the genomes of 1000 actinobacteria strains.</title>
        <authorList>
            <person name="Klenk H.-P."/>
        </authorList>
    </citation>
    <scope>NUCLEOTIDE SEQUENCE [LARGE SCALE GENOMIC DNA]</scope>
    <source>
        <strain evidence="2 3">DSM 44969</strain>
    </source>
</reference>
<comment type="caution">
    <text evidence="2">The sequence shown here is derived from an EMBL/GenBank/DDBJ whole genome shotgun (WGS) entry which is preliminary data.</text>
</comment>
<organism evidence="2 3">
    <name type="scientific">Pseudonocardia endophytica</name>
    <dbReference type="NCBI Taxonomy" id="401976"/>
    <lineage>
        <taxon>Bacteria</taxon>
        <taxon>Bacillati</taxon>
        <taxon>Actinomycetota</taxon>
        <taxon>Actinomycetes</taxon>
        <taxon>Pseudonocardiales</taxon>
        <taxon>Pseudonocardiaceae</taxon>
        <taxon>Pseudonocardia</taxon>
    </lineage>
</organism>
<evidence type="ECO:0000313" key="2">
    <source>
        <dbReference type="EMBL" id="TCK22292.1"/>
    </source>
</evidence>
<protein>
    <submittedName>
        <fullName evidence="2">Phosphopantetheine binding protein</fullName>
    </submittedName>
</protein>
<name>A0A4R1HXL4_PSEEN</name>
<evidence type="ECO:0000313" key="3">
    <source>
        <dbReference type="Proteomes" id="UP000295560"/>
    </source>
</evidence>
<dbReference type="Proteomes" id="UP000295560">
    <property type="component" value="Unassembled WGS sequence"/>
</dbReference>
<gene>
    <name evidence="2" type="ORF">EV378_6293</name>
</gene>
<dbReference type="Gene3D" id="1.10.1200.10">
    <property type="entry name" value="ACP-like"/>
    <property type="match status" value="1"/>
</dbReference>
<dbReference type="InterPro" id="IPR036736">
    <property type="entry name" value="ACP-like_sf"/>
</dbReference>
<feature type="domain" description="Carrier" evidence="1">
    <location>
        <begin position="1"/>
        <end position="77"/>
    </location>
</feature>
<dbReference type="InterPro" id="IPR009081">
    <property type="entry name" value="PP-bd_ACP"/>
</dbReference>
<dbReference type="RefSeq" id="WP_132431045.1">
    <property type="nucleotide sequence ID" value="NZ_SMFZ01000002.1"/>
</dbReference>
<sequence length="85" mass="9896">MSETAQQILEFVRNRYPQEQIDENQDIFALGFVNSLFAMELVLFLEKTFDITISHDELRIDNFRTAVVMDELVDRQRSALAARTA</sequence>